<proteinExistence type="predicted"/>
<dbReference type="Proteomes" id="UP001189429">
    <property type="component" value="Unassembled WGS sequence"/>
</dbReference>
<reference evidence="2" key="1">
    <citation type="submission" date="2023-10" db="EMBL/GenBank/DDBJ databases">
        <authorList>
            <person name="Chen Y."/>
            <person name="Shah S."/>
            <person name="Dougan E. K."/>
            <person name="Thang M."/>
            <person name="Chan C."/>
        </authorList>
    </citation>
    <scope>NUCLEOTIDE SEQUENCE [LARGE SCALE GENOMIC DNA]</scope>
</reference>
<accession>A0ABN9RG65</accession>
<name>A0ABN9RG65_9DINO</name>
<feature type="compositionally biased region" description="Basic residues" evidence="1">
    <location>
        <begin position="75"/>
        <end position="94"/>
    </location>
</feature>
<keyword evidence="3" id="KW-1185">Reference proteome</keyword>
<comment type="caution">
    <text evidence="2">The sequence shown here is derived from an EMBL/GenBank/DDBJ whole genome shotgun (WGS) entry which is preliminary data.</text>
</comment>
<sequence length="155" mass="16731">RLMIVDLRVRRRASEARLSAASRTCVPVSNFGAPPKRAACPATDGPRPAARAQGRREEEEEEEEGGGGGREGRGLPRRSRKQHVGRSRKAPRLRGAKELPCLLRREAAESSQSLGCAVGRARKHVRQARSAGAAPPRAAAARRRAEAARVRSMAS</sequence>
<feature type="non-terminal residue" evidence="2">
    <location>
        <position position="1"/>
    </location>
</feature>
<gene>
    <name evidence="2" type="ORF">PCOR1329_LOCUS19795</name>
</gene>
<feature type="compositionally biased region" description="Low complexity" evidence="1">
    <location>
        <begin position="128"/>
        <end position="139"/>
    </location>
</feature>
<feature type="region of interest" description="Disordered" evidence="1">
    <location>
        <begin position="27"/>
        <end position="155"/>
    </location>
</feature>
<protein>
    <submittedName>
        <fullName evidence="2">Uncharacterized protein</fullName>
    </submittedName>
</protein>
<organism evidence="2 3">
    <name type="scientific">Prorocentrum cordatum</name>
    <dbReference type="NCBI Taxonomy" id="2364126"/>
    <lineage>
        <taxon>Eukaryota</taxon>
        <taxon>Sar</taxon>
        <taxon>Alveolata</taxon>
        <taxon>Dinophyceae</taxon>
        <taxon>Prorocentrales</taxon>
        <taxon>Prorocentraceae</taxon>
        <taxon>Prorocentrum</taxon>
    </lineage>
</organism>
<evidence type="ECO:0000313" key="3">
    <source>
        <dbReference type="Proteomes" id="UP001189429"/>
    </source>
</evidence>
<evidence type="ECO:0000256" key="1">
    <source>
        <dbReference type="SAM" id="MobiDB-lite"/>
    </source>
</evidence>
<evidence type="ECO:0000313" key="2">
    <source>
        <dbReference type="EMBL" id="CAK0817097.1"/>
    </source>
</evidence>
<dbReference type="EMBL" id="CAUYUJ010006347">
    <property type="protein sequence ID" value="CAK0817097.1"/>
    <property type="molecule type" value="Genomic_DNA"/>
</dbReference>